<name>A0A068R2L5_9GAMM</name>
<sequence length="99" mass="10686">MYACAIIALMFIFFGHLSIQILCLFVLGICIGATITAASNTIMQATPPNRAGMAASIEEVSYELGSGLGIAIMRNRHHIPSGRCRVNMAQFSSIFSVEF</sequence>
<keyword evidence="1" id="KW-0472">Membrane</keyword>
<proteinExistence type="predicted"/>
<dbReference type="InterPro" id="IPR036259">
    <property type="entry name" value="MFS_trans_sf"/>
</dbReference>
<feature type="transmembrane region" description="Helical" evidence="1">
    <location>
        <begin position="6"/>
        <end position="35"/>
    </location>
</feature>
<keyword evidence="3" id="KW-1185">Reference proteome</keyword>
<evidence type="ECO:0000313" key="3">
    <source>
        <dbReference type="Proteomes" id="UP000032735"/>
    </source>
</evidence>
<evidence type="ECO:0008006" key="4">
    <source>
        <dbReference type="Google" id="ProtNLM"/>
    </source>
</evidence>
<keyword evidence="1" id="KW-0812">Transmembrane</keyword>
<dbReference type="KEGG" id="xpo:XPG1_1877"/>
<dbReference type="SUPFAM" id="SSF103473">
    <property type="entry name" value="MFS general substrate transporter"/>
    <property type="match status" value="1"/>
</dbReference>
<accession>A0A068R2L5</accession>
<keyword evidence="1" id="KW-1133">Transmembrane helix</keyword>
<dbReference type="STRING" id="1354304.XPG1_1877"/>
<organism evidence="2 3">
    <name type="scientific">Xenorhabdus poinarii G6</name>
    <dbReference type="NCBI Taxonomy" id="1354304"/>
    <lineage>
        <taxon>Bacteria</taxon>
        <taxon>Pseudomonadati</taxon>
        <taxon>Pseudomonadota</taxon>
        <taxon>Gammaproteobacteria</taxon>
        <taxon>Enterobacterales</taxon>
        <taxon>Morganellaceae</taxon>
        <taxon>Xenorhabdus</taxon>
    </lineage>
</organism>
<gene>
    <name evidence="2" type="ORF">XPG1_1877</name>
</gene>
<protein>
    <recommendedName>
        <fullName evidence="4">Major facilitator superfamily (MFS) profile domain-containing protein</fullName>
    </recommendedName>
</protein>
<reference evidence="2 3" key="1">
    <citation type="submission" date="2013-07" db="EMBL/GenBank/DDBJ databases">
        <authorList>
            <person name="Genoscope - CEA"/>
        </authorList>
    </citation>
    <scope>NUCLEOTIDE SEQUENCE [LARGE SCALE GENOMIC DNA]</scope>
    <source>
        <strain evidence="2 3">G6</strain>
    </source>
</reference>
<evidence type="ECO:0000256" key="1">
    <source>
        <dbReference type="SAM" id="Phobius"/>
    </source>
</evidence>
<dbReference type="EMBL" id="FO704551">
    <property type="protein sequence ID" value="CDG21532.1"/>
    <property type="molecule type" value="Genomic_DNA"/>
</dbReference>
<evidence type="ECO:0000313" key="2">
    <source>
        <dbReference type="EMBL" id="CDG21532.1"/>
    </source>
</evidence>
<dbReference type="RefSeq" id="WP_045958701.1">
    <property type="nucleotide sequence ID" value="NZ_FO704551.1"/>
</dbReference>
<dbReference type="Proteomes" id="UP000032735">
    <property type="component" value="Chromosome"/>
</dbReference>
<dbReference type="Gene3D" id="1.20.1250.20">
    <property type="entry name" value="MFS general substrate transporter like domains"/>
    <property type="match status" value="1"/>
</dbReference>
<dbReference type="AlphaFoldDB" id="A0A068R2L5"/>
<dbReference type="HOGENOM" id="CLU_2319434_0_0_6"/>